<dbReference type="PROSITE" id="PS51118">
    <property type="entry name" value="HTH_HXLR"/>
    <property type="match status" value="1"/>
</dbReference>
<evidence type="ECO:0000256" key="1">
    <source>
        <dbReference type="ARBA" id="ARBA00023015"/>
    </source>
</evidence>
<sequence length="148" mass="16968">MLHRDYDTQVCSIARSLEVVGERWSLLIIRDVGLGIRRFDDIRRKLGIPRGVLTTRLKHLTEEGVLERKQYLDHPPRFEYHLTPKGRQLWPTLVQLMMWGDEHYSKPDGPPLIVEHTGCGGHPDSHLLCDRCGTPLTPENTLSLPGRS</sequence>
<dbReference type="PANTHER" id="PTHR33204:SF18">
    <property type="entry name" value="TRANSCRIPTIONAL REGULATORY PROTEIN"/>
    <property type="match status" value="1"/>
</dbReference>
<reference evidence="5 6" key="1">
    <citation type="submission" date="2021-03" db="EMBL/GenBank/DDBJ databases">
        <title>Sequencing the genomes of 1000 actinobacteria strains.</title>
        <authorList>
            <person name="Klenk H.-P."/>
        </authorList>
    </citation>
    <scope>NUCLEOTIDE SEQUENCE [LARGE SCALE GENOMIC DNA]</scope>
    <source>
        <strain evidence="5 6">DSM 46670</strain>
    </source>
</reference>
<dbReference type="InterPro" id="IPR036390">
    <property type="entry name" value="WH_DNA-bd_sf"/>
</dbReference>
<organism evidence="5 6">
    <name type="scientific">Kibdelosporangium banguiense</name>
    <dbReference type="NCBI Taxonomy" id="1365924"/>
    <lineage>
        <taxon>Bacteria</taxon>
        <taxon>Bacillati</taxon>
        <taxon>Actinomycetota</taxon>
        <taxon>Actinomycetes</taxon>
        <taxon>Pseudonocardiales</taxon>
        <taxon>Pseudonocardiaceae</taxon>
        <taxon>Kibdelosporangium</taxon>
    </lineage>
</organism>
<accession>A0ABS4U259</accession>
<proteinExistence type="predicted"/>
<evidence type="ECO:0000313" key="5">
    <source>
        <dbReference type="EMBL" id="MBP2330290.1"/>
    </source>
</evidence>
<dbReference type="RefSeq" id="WP_209646920.1">
    <property type="nucleotide sequence ID" value="NZ_JAGINW010000001.1"/>
</dbReference>
<dbReference type="GO" id="GO:0003677">
    <property type="term" value="F:DNA binding"/>
    <property type="evidence" value="ECO:0007669"/>
    <property type="project" value="UniProtKB-KW"/>
</dbReference>
<keyword evidence="6" id="KW-1185">Reference proteome</keyword>
<name>A0ABS4U259_9PSEU</name>
<evidence type="ECO:0000259" key="4">
    <source>
        <dbReference type="PROSITE" id="PS51118"/>
    </source>
</evidence>
<dbReference type="SUPFAM" id="SSF46785">
    <property type="entry name" value="Winged helix' DNA-binding domain"/>
    <property type="match status" value="1"/>
</dbReference>
<feature type="domain" description="HTH hxlR-type" evidence="4">
    <location>
        <begin position="11"/>
        <end position="108"/>
    </location>
</feature>
<protein>
    <submittedName>
        <fullName evidence="5">DNA-binding HxlR family transcriptional regulator</fullName>
    </submittedName>
</protein>
<dbReference type="Gene3D" id="1.10.10.10">
    <property type="entry name" value="Winged helix-like DNA-binding domain superfamily/Winged helix DNA-binding domain"/>
    <property type="match status" value="1"/>
</dbReference>
<dbReference type="Pfam" id="PF01638">
    <property type="entry name" value="HxlR"/>
    <property type="match status" value="1"/>
</dbReference>
<dbReference type="PANTHER" id="PTHR33204">
    <property type="entry name" value="TRANSCRIPTIONAL REGULATOR, MARR FAMILY"/>
    <property type="match status" value="1"/>
</dbReference>
<gene>
    <name evidence="5" type="ORF">JOF56_010675</name>
</gene>
<keyword evidence="3" id="KW-0804">Transcription</keyword>
<evidence type="ECO:0000256" key="3">
    <source>
        <dbReference type="ARBA" id="ARBA00023163"/>
    </source>
</evidence>
<keyword evidence="2 5" id="KW-0238">DNA-binding</keyword>
<comment type="caution">
    <text evidence="5">The sequence shown here is derived from an EMBL/GenBank/DDBJ whole genome shotgun (WGS) entry which is preliminary data.</text>
</comment>
<keyword evidence="1" id="KW-0805">Transcription regulation</keyword>
<dbReference type="EMBL" id="JAGINW010000001">
    <property type="protein sequence ID" value="MBP2330290.1"/>
    <property type="molecule type" value="Genomic_DNA"/>
</dbReference>
<dbReference type="Proteomes" id="UP001519332">
    <property type="component" value="Unassembled WGS sequence"/>
</dbReference>
<evidence type="ECO:0000313" key="6">
    <source>
        <dbReference type="Proteomes" id="UP001519332"/>
    </source>
</evidence>
<dbReference type="InterPro" id="IPR002577">
    <property type="entry name" value="HTH_HxlR"/>
</dbReference>
<dbReference type="InterPro" id="IPR036388">
    <property type="entry name" value="WH-like_DNA-bd_sf"/>
</dbReference>
<evidence type="ECO:0000256" key="2">
    <source>
        <dbReference type="ARBA" id="ARBA00023125"/>
    </source>
</evidence>